<feature type="transmembrane region" description="Helical" evidence="1">
    <location>
        <begin position="375"/>
        <end position="393"/>
    </location>
</feature>
<dbReference type="EMBL" id="PFED01000172">
    <property type="protein sequence ID" value="PJE62578.1"/>
    <property type="molecule type" value="Genomic_DNA"/>
</dbReference>
<sequence length="574" mass="66980">MRRFIWIIPIVLVIIPLLRLQYFPMHDAQHIARLFVFDQAVREGAFYPRWVEGLGFGFGYPLFNFYPPLIYYIAEVFHLVGFGLIWSIKMMLIVGFILSFWGVYVLIYKKTKDTYSSMLGGLMYLMAPYHAVLVYIRGAFAEFFAYAIIPWVFVGFEVIQKTGSVSLFSLAFALLIISHPLIAFPFVLLFTGYFIGVFLISSQKRILVKWVAIGSAMGLGLSAFFWIPSMFERRFTLVDKILTHGLADYKMHFVYIRQLLYSPWGYGGSIYGLEDGMSFRIGEVQIVLAFIATITLPFLFFRKSALRLHILKISIFLGMGLLSAYLTIFKSQFIWDSISFLWYLQFPWRLLTFVAFFTSVGIALWVNMLQKKSRIVIVIIATIFICVLYTPLYKPAYYITGRDSHYITSNQLHWEVSKTSYEFMYKDIKTKQTGPFFSFPLEKKQLPSTLVNIHRNTRIEILTNKVAIKEISVSTQNKTSLTLNRSYFPGWNAYVDGRSTTIAHNDIVQRMTVTIPKGTHTVLFKFETTTIRVVSWIITFMSLLFWLYFVQIETMWAKRFWVFLHKSNWPMFRK</sequence>
<name>A0A2M8KRM4_9BACT</name>
<evidence type="ECO:0000313" key="3">
    <source>
        <dbReference type="Proteomes" id="UP000229554"/>
    </source>
</evidence>
<feature type="transmembrane region" description="Helical" evidence="1">
    <location>
        <begin position="207"/>
        <end position="227"/>
    </location>
</feature>
<keyword evidence="1" id="KW-0472">Membrane</keyword>
<feature type="transmembrane region" description="Helical" evidence="1">
    <location>
        <begin position="348"/>
        <end position="368"/>
    </location>
</feature>
<reference evidence="3" key="1">
    <citation type="submission" date="2017-09" db="EMBL/GenBank/DDBJ databases">
        <title>Depth-based differentiation of microbial function through sediment-hosted aquifers and enrichment of novel symbionts in the deep terrestrial subsurface.</title>
        <authorList>
            <person name="Probst A.J."/>
            <person name="Ladd B."/>
            <person name="Jarett J.K."/>
            <person name="Geller-Mcgrath D.E."/>
            <person name="Sieber C.M.K."/>
            <person name="Emerson J.B."/>
            <person name="Anantharaman K."/>
            <person name="Thomas B.C."/>
            <person name="Malmstrom R."/>
            <person name="Stieglmeier M."/>
            <person name="Klingl A."/>
            <person name="Woyke T."/>
            <person name="Ryan C.M."/>
            <person name="Banfield J.F."/>
        </authorList>
    </citation>
    <scope>NUCLEOTIDE SEQUENCE [LARGE SCALE GENOMIC DNA]</scope>
</reference>
<feature type="transmembrane region" description="Helical" evidence="1">
    <location>
        <begin position="308"/>
        <end position="328"/>
    </location>
</feature>
<feature type="transmembrane region" description="Helical" evidence="1">
    <location>
        <begin position="284"/>
        <end position="301"/>
    </location>
</feature>
<dbReference type="Proteomes" id="UP000229554">
    <property type="component" value="Unassembled WGS sequence"/>
</dbReference>
<protein>
    <recommendedName>
        <fullName evidence="4">Membrane protein 6-pyruvoyl-tetrahydropterin synthase-related domain-containing protein</fullName>
    </recommendedName>
</protein>
<feature type="transmembrane region" description="Helical" evidence="1">
    <location>
        <begin position="143"/>
        <end position="159"/>
    </location>
</feature>
<keyword evidence="1" id="KW-1133">Transmembrane helix</keyword>
<comment type="caution">
    <text evidence="2">The sequence shown here is derived from an EMBL/GenBank/DDBJ whole genome shotgun (WGS) entry which is preliminary data.</text>
</comment>
<feature type="transmembrane region" description="Helical" evidence="1">
    <location>
        <begin position="533"/>
        <end position="550"/>
    </location>
</feature>
<feature type="transmembrane region" description="Helical" evidence="1">
    <location>
        <begin position="91"/>
        <end position="108"/>
    </location>
</feature>
<evidence type="ECO:0000256" key="1">
    <source>
        <dbReference type="SAM" id="Phobius"/>
    </source>
</evidence>
<keyword evidence="1" id="KW-0812">Transmembrane</keyword>
<proteinExistence type="predicted"/>
<feature type="transmembrane region" description="Helical" evidence="1">
    <location>
        <begin position="171"/>
        <end position="200"/>
    </location>
</feature>
<organism evidence="2 3">
    <name type="scientific">Candidatus Roizmanbacteria bacterium CG10_big_fil_rev_8_21_14_0_10_39_6</name>
    <dbReference type="NCBI Taxonomy" id="1974853"/>
    <lineage>
        <taxon>Bacteria</taxon>
        <taxon>Candidatus Roizmaniibacteriota</taxon>
    </lineage>
</organism>
<dbReference type="AlphaFoldDB" id="A0A2M8KRM4"/>
<gene>
    <name evidence="2" type="ORF">COU88_04245</name>
</gene>
<evidence type="ECO:0000313" key="2">
    <source>
        <dbReference type="EMBL" id="PJE62578.1"/>
    </source>
</evidence>
<accession>A0A2M8KRM4</accession>
<evidence type="ECO:0008006" key="4">
    <source>
        <dbReference type="Google" id="ProtNLM"/>
    </source>
</evidence>